<feature type="non-terminal residue" evidence="12">
    <location>
        <position position="85"/>
    </location>
</feature>
<protein>
    <submittedName>
        <fullName evidence="12">Na+/H+ antiporter NhaA</fullName>
    </submittedName>
</protein>
<feature type="transmembrane region" description="Helical" evidence="11">
    <location>
        <begin position="6"/>
        <end position="27"/>
    </location>
</feature>
<dbReference type="Pfam" id="PF06965">
    <property type="entry name" value="Na_H_antiport_1"/>
    <property type="match status" value="1"/>
</dbReference>
<keyword evidence="4" id="KW-1003">Cell membrane</keyword>
<keyword evidence="5 11" id="KW-0812">Transmembrane</keyword>
<dbReference type="EMBL" id="JBBAYM010000512">
    <property type="protein sequence ID" value="MEI5617349.1"/>
    <property type="molecule type" value="Genomic_DNA"/>
</dbReference>
<keyword evidence="9 11" id="KW-0472">Membrane</keyword>
<keyword evidence="13" id="KW-1185">Reference proteome</keyword>
<comment type="caution">
    <text evidence="12">The sequence shown here is derived from an EMBL/GenBank/DDBJ whole genome shotgun (WGS) entry which is preliminary data.</text>
</comment>
<sequence>MVTWGFMHASGVHATIAGVLLGLAVPARPLGDEVHARTQRLEHAVRPFSSGVALPVFAFFAAGVTLVGAPGSVLGQPVVLAIVAG</sequence>
<name>A0ABU8GXQ8_9ACTN</name>
<evidence type="ECO:0000256" key="1">
    <source>
        <dbReference type="ARBA" id="ARBA00004429"/>
    </source>
</evidence>
<evidence type="ECO:0000256" key="2">
    <source>
        <dbReference type="ARBA" id="ARBA00022448"/>
    </source>
</evidence>
<keyword evidence="6 11" id="KW-1133">Transmembrane helix</keyword>
<accession>A0ABU8GXQ8</accession>
<keyword evidence="8" id="KW-0406">Ion transport</keyword>
<evidence type="ECO:0000313" key="12">
    <source>
        <dbReference type="EMBL" id="MEI5617349.1"/>
    </source>
</evidence>
<dbReference type="Gene3D" id="1.20.1530.10">
    <property type="entry name" value="Na+/H+ antiporter like domain"/>
    <property type="match status" value="1"/>
</dbReference>
<evidence type="ECO:0000256" key="7">
    <source>
        <dbReference type="ARBA" id="ARBA00023053"/>
    </source>
</evidence>
<evidence type="ECO:0000256" key="9">
    <source>
        <dbReference type="ARBA" id="ARBA00023136"/>
    </source>
</evidence>
<keyword evidence="10" id="KW-0739">Sodium transport</keyword>
<organism evidence="12 13">
    <name type="scientific">Streptomyces brasiliscabiei</name>
    <dbReference type="NCBI Taxonomy" id="2736302"/>
    <lineage>
        <taxon>Bacteria</taxon>
        <taxon>Bacillati</taxon>
        <taxon>Actinomycetota</taxon>
        <taxon>Actinomycetes</taxon>
        <taxon>Kitasatosporales</taxon>
        <taxon>Streptomycetaceae</taxon>
        <taxon>Streptomyces</taxon>
    </lineage>
</organism>
<feature type="transmembrane region" description="Helical" evidence="11">
    <location>
        <begin position="48"/>
        <end position="69"/>
    </location>
</feature>
<dbReference type="InterPro" id="IPR023171">
    <property type="entry name" value="Na/H_antiporter_dom_sf"/>
</dbReference>
<evidence type="ECO:0000313" key="13">
    <source>
        <dbReference type="Proteomes" id="UP001365781"/>
    </source>
</evidence>
<proteinExistence type="predicted"/>
<gene>
    <name evidence="12" type="ORF">WB403_50530</name>
</gene>
<keyword evidence="2" id="KW-0813">Transport</keyword>
<keyword evidence="7" id="KW-0915">Sodium</keyword>
<evidence type="ECO:0000256" key="8">
    <source>
        <dbReference type="ARBA" id="ARBA00023065"/>
    </source>
</evidence>
<evidence type="ECO:0000256" key="11">
    <source>
        <dbReference type="SAM" id="Phobius"/>
    </source>
</evidence>
<dbReference type="InterPro" id="IPR004670">
    <property type="entry name" value="NhaA"/>
</dbReference>
<evidence type="ECO:0000256" key="6">
    <source>
        <dbReference type="ARBA" id="ARBA00022989"/>
    </source>
</evidence>
<dbReference type="Proteomes" id="UP001365781">
    <property type="component" value="Unassembled WGS sequence"/>
</dbReference>
<evidence type="ECO:0000256" key="10">
    <source>
        <dbReference type="ARBA" id="ARBA00023201"/>
    </source>
</evidence>
<reference evidence="12 13" key="1">
    <citation type="submission" date="2024-03" db="EMBL/GenBank/DDBJ databases">
        <title>First Report of Pectobacterium brasiliscabiei causing potato scab in china.</title>
        <authorList>
            <person name="Handique U."/>
        </authorList>
    </citation>
    <scope>NUCLEOTIDE SEQUENCE [LARGE SCALE GENOMIC DNA]</scope>
    <source>
        <strain evidence="12 13">ZRIMU1503</strain>
    </source>
</reference>
<evidence type="ECO:0000256" key="3">
    <source>
        <dbReference type="ARBA" id="ARBA00022449"/>
    </source>
</evidence>
<dbReference type="PANTHER" id="PTHR30341">
    <property type="entry name" value="SODIUM ION/PROTON ANTIPORTER NHAA-RELATED"/>
    <property type="match status" value="1"/>
</dbReference>
<evidence type="ECO:0000256" key="5">
    <source>
        <dbReference type="ARBA" id="ARBA00022692"/>
    </source>
</evidence>
<dbReference type="PANTHER" id="PTHR30341:SF0">
    <property type="entry name" value="NA(+)_H(+) ANTIPORTER NHAA"/>
    <property type="match status" value="1"/>
</dbReference>
<keyword evidence="3" id="KW-0050">Antiport</keyword>
<comment type="subcellular location">
    <subcellularLocation>
        <location evidence="1">Cell inner membrane</location>
        <topology evidence="1">Multi-pass membrane protein</topology>
    </subcellularLocation>
</comment>
<evidence type="ECO:0000256" key="4">
    <source>
        <dbReference type="ARBA" id="ARBA00022475"/>
    </source>
</evidence>
<dbReference type="RefSeq" id="WP_336559213.1">
    <property type="nucleotide sequence ID" value="NZ_JBBAYM010000512.1"/>
</dbReference>